<dbReference type="GO" id="GO:0006351">
    <property type="term" value="P:DNA-templated transcription"/>
    <property type="evidence" value="ECO:0007669"/>
    <property type="project" value="InterPro"/>
</dbReference>
<organism evidence="10 11">
    <name type="scientific">Kwoniella newhampshirensis</name>
    <dbReference type="NCBI Taxonomy" id="1651941"/>
    <lineage>
        <taxon>Eukaryota</taxon>
        <taxon>Fungi</taxon>
        <taxon>Dikarya</taxon>
        <taxon>Basidiomycota</taxon>
        <taxon>Agaricomycotina</taxon>
        <taxon>Tremellomycetes</taxon>
        <taxon>Tremellales</taxon>
        <taxon>Cryptococcaceae</taxon>
        <taxon>Kwoniella</taxon>
    </lineage>
</organism>
<comment type="caution">
    <text evidence="10">The sequence shown here is derived from an EMBL/GenBank/DDBJ whole genome shotgun (WGS) entry which is preliminary data.</text>
</comment>
<evidence type="ECO:0000256" key="4">
    <source>
        <dbReference type="ARBA" id="ARBA00023015"/>
    </source>
</evidence>
<feature type="compositionally biased region" description="Polar residues" evidence="8">
    <location>
        <begin position="27"/>
        <end position="41"/>
    </location>
</feature>
<reference evidence="10 11" key="1">
    <citation type="journal article" date="2024" name="bioRxiv">
        <title>Comparative genomics of Cryptococcus and Kwoniella reveals pathogenesis evolution and contrasting karyotype dynamics via intercentromeric recombination or chromosome fusion.</title>
        <authorList>
            <person name="Coelho M.A."/>
            <person name="David-Palma M."/>
            <person name="Shea T."/>
            <person name="Bowers K."/>
            <person name="McGinley-Smith S."/>
            <person name="Mohammad A.W."/>
            <person name="Gnirke A."/>
            <person name="Yurkov A.M."/>
            <person name="Nowrousian M."/>
            <person name="Sun S."/>
            <person name="Cuomo C.A."/>
            <person name="Heitman J."/>
        </authorList>
    </citation>
    <scope>NUCLEOTIDE SEQUENCE [LARGE SCALE GENOMIC DNA]</scope>
    <source>
        <strain evidence="10 11">CBS 13917</strain>
    </source>
</reference>
<evidence type="ECO:0000256" key="1">
    <source>
        <dbReference type="ARBA" id="ARBA00004123"/>
    </source>
</evidence>
<dbReference type="GO" id="GO:0005634">
    <property type="term" value="C:nucleus"/>
    <property type="evidence" value="ECO:0007669"/>
    <property type="project" value="UniProtKB-SubCell"/>
</dbReference>
<dbReference type="RefSeq" id="XP_066806379.1">
    <property type="nucleotide sequence ID" value="XM_066943837.1"/>
</dbReference>
<keyword evidence="5" id="KW-0238">DNA-binding</keyword>
<evidence type="ECO:0000256" key="3">
    <source>
        <dbReference type="ARBA" id="ARBA00022833"/>
    </source>
</evidence>
<dbReference type="PANTHER" id="PTHR47782:SF12">
    <property type="entry name" value="ZN(II)2CYS6 TRANSCRIPTION FACTOR (EUROFUNG)"/>
    <property type="match status" value="1"/>
</dbReference>
<dbReference type="SMART" id="SM00906">
    <property type="entry name" value="Fungal_trans"/>
    <property type="match status" value="1"/>
</dbReference>
<name>A0AAW0Z7K9_9TREE</name>
<feature type="region of interest" description="Disordered" evidence="8">
    <location>
        <begin position="1"/>
        <end position="66"/>
    </location>
</feature>
<dbReference type="GO" id="GO:0045944">
    <property type="term" value="P:positive regulation of transcription by RNA polymerase II"/>
    <property type="evidence" value="ECO:0007669"/>
    <property type="project" value="TreeGrafter"/>
</dbReference>
<evidence type="ECO:0000256" key="8">
    <source>
        <dbReference type="SAM" id="MobiDB-lite"/>
    </source>
</evidence>
<evidence type="ECO:0000256" key="7">
    <source>
        <dbReference type="ARBA" id="ARBA00023242"/>
    </source>
</evidence>
<dbReference type="InterPro" id="IPR007219">
    <property type="entry name" value="XnlR_reg_dom"/>
</dbReference>
<evidence type="ECO:0000313" key="10">
    <source>
        <dbReference type="EMBL" id="KAK8870133.1"/>
    </source>
</evidence>
<evidence type="ECO:0000256" key="5">
    <source>
        <dbReference type="ARBA" id="ARBA00023125"/>
    </source>
</evidence>
<keyword evidence="4" id="KW-0805">Transcription regulation</keyword>
<dbReference type="GO" id="GO:0000981">
    <property type="term" value="F:DNA-binding transcription factor activity, RNA polymerase II-specific"/>
    <property type="evidence" value="ECO:0007669"/>
    <property type="project" value="TreeGrafter"/>
</dbReference>
<evidence type="ECO:0000256" key="2">
    <source>
        <dbReference type="ARBA" id="ARBA00022723"/>
    </source>
</evidence>
<dbReference type="Proteomes" id="UP001388673">
    <property type="component" value="Unassembled WGS sequence"/>
</dbReference>
<dbReference type="InterPro" id="IPR052202">
    <property type="entry name" value="Yeast_MetPath_Reg"/>
</dbReference>
<dbReference type="AlphaFoldDB" id="A0AAW0Z7K9"/>
<evidence type="ECO:0000256" key="6">
    <source>
        <dbReference type="ARBA" id="ARBA00023163"/>
    </source>
</evidence>
<dbReference type="EMBL" id="JBCAWK010000001">
    <property type="protein sequence ID" value="KAK8870133.1"/>
    <property type="molecule type" value="Genomic_DNA"/>
</dbReference>
<feature type="domain" description="Xylanolytic transcriptional activator regulatory" evidence="9">
    <location>
        <begin position="331"/>
        <end position="386"/>
    </location>
</feature>
<evidence type="ECO:0000259" key="9">
    <source>
        <dbReference type="SMART" id="SM00906"/>
    </source>
</evidence>
<dbReference type="Pfam" id="PF04082">
    <property type="entry name" value="Fungal_trans"/>
    <property type="match status" value="1"/>
</dbReference>
<keyword evidence="11" id="KW-1185">Reference proteome</keyword>
<keyword evidence="2" id="KW-0479">Metal-binding</keyword>
<dbReference type="GeneID" id="92177963"/>
<dbReference type="KEGG" id="kne:92177963"/>
<sequence>MPVPGRPPLQSSPTSLSSSDPTLRSFAMSTPATSRFNVSTSETKHARLPMEGWQNLPSQHSTDTPSTDVDWRAWLSQMPQQARNGPALPPPTAVHPPQPQQIMPPISQEALVVETTAESPQAESDENSVFETAKGLAMISLEAAAEPHYVGESSGSFWTTLVAKGIQAPQAGFTSKHALSKPSRSPSPTRRAILRQSLARPLSKDVAAYVLQTVYCHLHSRYPFMDWVSFEKYWQIRDELFLSISQGHQLDKNASVAAFFILMILAIGSQYCKQKSLPELLRPQDYYALASPYVSHIVQLHNLPNVQVYSLRDNASSCPRCITLGLHRNPAGRTARVLSKYAIEMRKRVFWTCYTLDRMMSMLLGRPPGISDDDIDVDSPDAHSPEIELSLPDMPTSSMVSSVHYIKLKRIDSQIQRAVYTVANRKSIRTPSDFWPLLGMIDQWESDIPAEASSDDCQSLPCCTKDWFDLRGVETRLSLLRPLCMDNEDCTAVFLPHLAQNAARGCELHTSVHSTFICGLALLYSVFLQPSVLPLRDVFSAIKAASNTLFAYSQQEETAGALYEVFETLSAACIDRISARLTHSPDVLAANAGEWQKLSTEATSNLAGEYVDLLRTLGIDMTNEAFSTTLPDTSWDLAAFSPGNLLFNNDQQLSGAGLMY</sequence>
<evidence type="ECO:0000313" key="11">
    <source>
        <dbReference type="Proteomes" id="UP001388673"/>
    </source>
</evidence>
<dbReference type="GO" id="GO:0008270">
    <property type="term" value="F:zinc ion binding"/>
    <property type="evidence" value="ECO:0007669"/>
    <property type="project" value="InterPro"/>
</dbReference>
<dbReference type="GO" id="GO:0043565">
    <property type="term" value="F:sequence-specific DNA binding"/>
    <property type="evidence" value="ECO:0007669"/>
    <property type="project" value="TreeGrafter"/>
</dbReference>
<accession>A0AAW0Z7K9</accession>
<keyword evidence="6" id="KW-0804">Transcription</keyword>
<proteinExistence type="predicted"/>
<keyword evidence="3" id="KW-0862">Zinc</keyword>
<keyword evidence="7" id="KW-0539">Nucleus</keyword>
<dbReference type="PANTHER" id="PTHR47782">
    <property type="entry name" value="ZN(II)2CYS6 TRANSCRIPTION FACTOR (EUROFUNG)-RELATED"/>
    <property type="match status" value="1"/>
</dbReference>
<feature type="compositionally biased region" description="Low complexity" evidence="8">
    <location>
        <begin position="8"/>
        <end position="25"/>
    </location>
</feature>
<dbReference type="CDD" id="cd12148">
    <property type="entry name" value="fungal_TF_MHR"/>
    <property type="match status" value="1"/>
</dbReference>
<feature type="compositionally biased region" description="Polar residues" evidence="8">
    <location>
        <begin position="55"/>
        <end position="66"/>
    </location>
</feature>
<gene>
    <name evidence="10" type="ORF">IAR55_000703</name>
</gene>
<protein>
    <recommendedName>
        <fullName evidence="9">Xylanolytic transcriptional activator regulatory domain-containing protein</fullName>
    </recommendedName>
</protein>
<comment type="subcellular location">
    <subcellularLocation>
        <location evidence="1">Nucleus</location>
    </subcellularLocation>
</comment>